<protein>
    <submittedName>
        <fullName evidence="3">Transmembrane domain-containing protein</fullName>
    </submittedName>
</protein>
<name>V6LQJ0_9EUKA</name>
<organism evidence="3">
    <name type="scientific">Spironucleus salmonicida</name>
    <dbReference type="NCBI Taxonomy" id="348837"/>
    <lineage>
        <taxon>Eukaryota</taxon>
        <taxon>Metamonada</taxon>
        <taxon>Diplomonadida</taxon>
        <taxon>Hexamitidae</taxon>
        <taxon>Hexamitinae</taxon>
        <taxon>Spironucleus</taxon>
    </lineage>
</organism>
<dbReference type="VEuPathDB" id="GiardiaDB:SS50377_24484"/>
<feature type="transmembrane region" description="Helical" evidence="1">
    <location>
        <begin position="430"/>
        <end position="454"/>
    </location>
</feature>
<feature type="transmembrane region" description="Helical" evidence="1">
    <location>
        <begin position="375"/>
        <end position="396"/>
    </location>
</feature>
<evidence type="ECO:0000313" key="3">
    <source>
        <dbReference type="EMBL" id="EST45971.1"/>
    </source>
</evidence>
<dbReference type="EMBL" id="KI546085">
    <property type="protein sequence ID" value="EST45971.1"/>
    <property type="molecule type" value="Genomic_DNA"/>
</dbReference>
<keyword evidence="1 3" id="KW-0812">Transmembrane</keyword>
<keyword evidence="1" id="KW-1133">Transmembrane helix</keyword>
<dbReference type="GO" id="GO:0005886">
    <property type="term" value="C:plasma membrane"/>
    <property type="evidence" value="ECO:0007669"/>
    <property type="project" value="TreeGrafter"/>
</dbReference>
<dbReference type="Pfam" id="PF14703">
    <property type="entry name" value="PHM7_cyt"/>
    <property type="match status" value="1"/>
</dbReference>
<feature type="transmembrane region" description="Helical" evidence="1">
    <location>
        <begin position="532"/>
        <end position="554"/>
    </location>
</feature>
<gene>
    <name evidence="3" type="ORF">SS50377_13950</name>
</gene>
<dbReference type="InterPro" id="IPR027815">
    <property type="entry name" value="CSC1/OSCA1-like_cyt"/>
</dbReference>
<feature type="transmembrane region" description="Helical" evidence="1">
    <location>
        <begin position="40"/>
        <end position="61"/>
    </location>
</feature>
<evidence type="ECO:0000259" key="2">
    <source>
        <dbReference type="Pfam" id="PF14703"/>
    </source>
</evidence>
<feature type="transmembrane region" description="Helical" evidence="1">
    <location>
        <begin position="293"/>
        <end position="312"/>
    </location>
</feature>
<feature type="domain" description="CSC1/OSCA1-like cytosolic" evidence="2">
    <location>
        <begin position="117"/>
        <end position="280"/>
    </location>
</feature>
<feature type="transmembrane region" description="Helical" evidence="1">
    <location>
        <begin position="501"/>
        <end position="520"/>
    </location>
</feature>
<evidence type="ECO:0000256" key="1">
    <source>
        <dbReference type="SAM" id="Phobius"/>
    </source>
</evidence>
<feature type="transmembrane region" description="Helical" evidence="1">
    <location>
        <begin position="560"/>
        <end position="581"/>
    </location>
</feature>
<accession>V6LQJ0</accession>
<keyword evidence="1" id="KW-0472">Membrane</keyword>
<feature type="transmembrane region" description="Helical" evidence="1">
    <location>
        <begin position="332"/>
        <end position="355"/>
    </location>
</feature>
<sequence length="637" mass="74351">MINIKIEMTTNLKSLRFFPSNQVIQQTFGLDISLFNQQMFYLILLSIGFYMMILAIPVLYAYQDIHNNELNTLTMSLQSSLLRGCLYYFGLLSLTFSAGFFSSLRKAQKHNNKRVDLLIMNIPQNTSEDQIIKSVEHISGNYTIKTILKIVNPKSYNLQEDLYLREKEFYDRIKQDGANKMKEQQGKFWKKMKLTKFVQYFGFYRDYDYYKSQITQLNLKIKISALDQLEEEDAAIVTFKEFNPAQKILKKSKGIFGFKIQSSRVRVLFAPHPNDIIYANLGVNNKVRFGKQVLTFLIVIIISFVNFLILCWMRQLERNLQDKQLSFAGGYFVYIGIFVVMMLLDLIFRPVLYWANYFEQHVSYGEKERSWMVRLFIYSLLNKLSMIFSRNFVALLNLKNKGSDYLKGLAQVFQYTTIWRRGSDTGGSDLISFMWVCIIMYPILEFLAPILYKLCQYSAATTQYDKEIARNGTDIRFTSVWTSVLVVFCTVFSFASVQPEIILMFALFCCIYGVSLKVIQRYLCKRPFQINGVAQTSEIVIIFSILIAVFFLSITYDNWAVWFACGIIFVIFTYIGSLFIFQSVIIPYVNSTEAFLEEESKLYQLPKPFYSILEKQQIESASDPYYTTPRNLQSSFI</sequence>
<feature type="transmembrane region" description="Helical" evidence="1">
    <location>
        <begin position="475"/>
        <end position="495"/>
    </location>
</feature>
<feature type="transmembrane region" description="Helical" evidence="1">
    <location>
        <begin position="81"/>
        <end position="104"/>
    </location>
</feature>
<dbReference type="PANTHER" id="PTHR13018">
    <property type="entry name" value="PROBABLE MEMBRANE PROTEIN DUF221-RELATED"/>
    <property type="match status" value="1"/>
</dbReference>
<dbReference type="TCDB" id="1.A.17.7.2">
    <property type="family name" value="the calcium-dependent chloride channel (ca-clc) family"/>
</dbReference>
<reference evidence="3" key="1">
    <citation type="journal article" date="2014" name="PLoS Genet.">
        <title>The Genome of Spironucleus salmonicida Highlights a Fish Pathogen Adapted to Fluctuating Environments.</title>
        <authorList>
            <person name="Xu F."/>
            <person name="Jerlstrom-Hultqvist J."/>
            <person name="Einarsson E."/>
            <person name="Astvaldsson A."/>
            <person name="Svard S.G."/>
            <person name="Andersson J.O."/>
        </authorList>
    </citation>
    <scope>NUCLEOTIDE SEQUENCE</scope>
</reference>
<proteinExistence type="predicted"/>
<dbReference type="AlphaFoldDB" id="V6LQJ0"/>
<dbReference type="InterPro" id="IPR045122">
    <property type="entry name" value="Csc1-like"/>
</dbReference>
<dbReference type="GO" id="GO:0005227">
    <property type="term" value="F:calcium-activated cation channel activity"/>
    <property type="evidence" value="ECO:0007669"/>
    <property type="project" value="InterPro"/>
</dbReference>